<dbReference type="GO" id="GO:0016020">
    <property type="term" value="C:membrane"/>
    <property type="evidence" value="ECO:0007669"/>
    <property type="project" value="UniProtKB-SubCell"/>
</dbReference>
<keyword evidence="4" id="KW-0443">Lipid metabolism</keyword>
<dbReference type="PANTHER" id="PTHR43391:SF89">
    <property type="entry name" value="11-BETA-HYDROXYSTEROID DEHYDROGENASE 1A-RELATED"/>
    <property type="match status" value="1"/>
</dbReference>
<dbReference type="OMA" id="EWMYRLM"/>
<evidence type="ECO:0000256" key="3">
    <source>
        <dbReference type="ARBA" id="ARBA00022857"/>
    </source>
</evidence>
<name>A0A059CXD0_EUCGR</name>
<accession>A0A059CXD0</accession>
<comment type="subcellular location">
    <subcellularLocation>
        <location evidence="1">Membrane</location>
        <topology evidence="1">Single-pass type II membrane protein</topology>
    </subcellularLocation>
</comment>
<gene>
    <name evidence="8" type="ORF">EUGRSUZ_B00089</name>
</gene>
<evidence type="ECO:0000256" key="1">
    <source>
        <dbReference type="ARBA" id="ARBA00004606"/>
    </source>
</evidence>
<dbReference type="eggNOG" id="KOG1205">
    <property type="taxonomic scope" value="Eukaryota"/>
</dbReference>
<dbReference type="PRINTS" id="PR00080">
    <property type="entry name" value="SDRFAMILY"/>
</dbReference>
<comment type="similarity">
    <text evidence="2 7">Belongs to the short-chain dehydrogenases/reductases (SDR) family.</text>
</comment>
<dbReference type="InParanoid" id="A0A059CXD0"/>
<evidence type="ECO:0000256" key="7">
    <source>
        <dbReference type="RuleBase" id="RU000363"/>
    </source>
</evidence>
<proteinExistence type="inferred from homology"/>
<keyword evidence="5" id="KW-0812">Transmembrane</keyword>
<evidence type="ECO:0000256" key="5">
    <source>
        <dbReference type="ARBA" id="ARBA00022968"/>
    </source>
</evidence>
<dbReference type="InterPro" id="IPR002347">
    <property type="entry name" value="SDR_fam"/>
</dbReference>
<dbReference type="SUPFAM" id="SSF51735">
    <property type="entry name" value="NAD(P)-binding Rossmann-fold domains"/>
    <property type="match status" value="1"/>
</dbReference>
<protein>
    <recommendedName>
        <fullName evidence="9">3-oxoacyl-[acyl-carrier-protein] reductase</fullName>
    </recommendedName>
</protein>
<reference evidence="8" key="1">
    <citation type="submission" date="2013-07" db="EMBL/GenBank/DDBJ databases">
        <title>The genome of Eucalyptus grandis.</title>
        <authorList>
            <person name="Schmutz J."/>
            <person name="Hayes R."/>
            <person name="Myburg A."/>
            <person name="Tuskan G."/>
            <person name="Grattapaglia D."/>
            <person name="Rokhsar D.S."/>
        </authorList>
    </citation>
    <scope>NUCLEOTIDE SEQUENCE</scope>
    <source>
        <tissue evidence="8">Leaf extractions</tissue>
    </source>
</reference>
<dbReference type="PRINTS" id="PR00081">
    <property type="entry name" value="GDHRDH"/>
</dbReference>
<dbReference type="PANTHER" id="PTHR43391">
    <property type="entry name" value="RETINOL DEHYDROGENASE-RELATED"/>
    <property type="match status" value="1"/>
</dbReference>
<dbReference type="InterPro" id="IPR020904">
    <property type="entry name" value="Sc_DH/Rdtase_CS"/>
</dbReference>
<keyword evidence="4" id="KW-0444">Lipid biosynthesis</keyword>
<dbReference type="PROSITE" id="PS00061">
    <property type="entry name" value="ADH_SHORT"/>
    <property type="match status" value="1"/>
</dbReference>
<dbReference type="KEGG" id="egr:104416667"/>
<dbReference type="Pfam" id="PF00106">
    <property type="entry name" value="adh_short"/>
    <property type="match status" value="1"/>
</dbReference>
<dbReference type="GO" id="GO:0005829">
    <property type="term" value="C:cytosol"/>
    <property type="evidence" value="ECO:0000318"/>
    <property type="project" value="GO_Central"/>
</dbReference>
<keyword evidence="3" id="KW-0521">NADP</keyword>
<dbReference type="InterPro" id="IPR036291">
    <property type="entry name" value="NAD(P)-bd_dom_sf"/>
</dbReference>
<evidence type="ECO:0000313" key="8">
    <source>
        <dbReference type="EMBL" id="KCW83128.1"/>
    </source>
</evidence>
<evidence type="ECO:0000256" key="6">
    <source>
        <dbReference type="ARBA" id="ARBA00023002"/>
    </source>
</evidence>
<keyword evidence="5" id="KW-0735">Signal-anchor</keyword>
<evidence type="ECO:0000256" key="4">
    <source>
        <dbReference type="ARBA" id="ARBA00022955"/>
    </source>
</evidence>
<dbReference type="STRING" id="71139.A0A059CXD0"/>
<dbReference type="GO" id="GO:0006694">
    <property type="term" value="P:steroid biosynthetic process"/>
    <property type="evidence" value="ECO:0007669"/>
    <property type="project" value="UniProtKB-KW"/>
</dbReference>
<dbReference type="OrthoDB" id="47007at2759"/>
<dbReference type="GO" id="GO:0016491">
    <property type="term" value="F:oxidoreductase activity"/>
    <property type="evidence" value="ECO:0000318"/>
    <property type="project" value="GO_Central"/>
</dbReference>
<keyword evidence="6" id="KW-0560">Oxidoreductase</keyword>
<evidence type="ECO:0008006" key="9">
    <source>
        <dbReference type="Google" id="ProtNLM"/>
    </source>
</evidence>
<dbReference type="EMBL" id="KK198754">
    <property type="protein sequence ID" value="KCW83128.1"/>
    <property type="molecule type" value="Genomic_DNA"/>
</dbReference>
<dbReference type="Gene3D" id="3.40.50.720">
    <property type="entry name" value="NAD(P)-binding Rossmann-like Domain"/>
    <property type="match status" value="1"/>
</dbReference>
<dbReference type="Gramene" id="KCW83128">
    <property type="protein sequence ID" value="KCW83128"/>
    <property type="gene ID" value="EUGRSUZ_B00089"/>
</dbReference>
<dbReference type="AlphaFoldDB" id="A0A059CXD0"/>
<dbReference type="FunCoup" id="A0A059CXD0">
    <property type="interactions" value="163"/>
</dbReference>
<organism evidence="8">
    <name type="scientific">Eucalyptus grandis</name>
    <name type="common">Flooded gum</name>
    <dbReference type="NCBI Taxonomy" id="71139"/>
    <lineage>
        <taxon>Eukaryota</taxon>
        <taxon>Viridiplantae</taxon>
        <taxon>Streptophyta</taxon>
        <taxon>Embryophyta</taxon>
        <taxon>Tracheophyta</taxon>
        <taxon>Spermatophyta</taxon>
        <taxon>Magnoliopsida</taxon>
        <taxon>eudicotyledons</taxon>
        <taxon>Gunneridae</taxon>
        <taxon>Pentapetalae</taxon>
        <taxon>rosids</taxon>
        <taxon>malvids</taxon>
        <taxon>Myrtales</taxon>
        <taxon>Myrtaceae</taxon>
        <taxon>Myrtoideae</taxon>
        <taxon>Eucalypteae</taxon>
        <taxon>Eucalyptus</taxon>
    </lineage>
</organism>
<sequence length="349" mass="38933">MDLIHKFLNLVAPPFTFFSLCLFLPPFYAFKFFLSTLSSVFSESVEGKVVLITGASSGIGEYLAYEYARRGACLALVARRENSLREVAEGARELGSPDVIVIQADVSQVDDCRRLVNETMNHFQRLDHLVNNAGINSVCKFEDAGDITHFRAVMDTNYWGSVYTTRFAVPYLRNSRGKIIVLSSAASWLPEPRTSFYNASKAALLSMFETLRVELGPDIGITIVTPGFIESELTQGKHFTKEGKLEVDQDLRDVQVSVFPVGSVQGCAKAIVNSACRGDRYLTEPAWFKMTYFWKAFCPEIVEWSYRLMYLAGPGEPPTEAPSKKLVDLPGAKKLVYPSTIQTPQIKTD</sequence>
<evidence type="ECO:0000256" key="2">
    <source>
        <dbReference type="ARBA" id="ARBA00006484"/>
    </source>
</evidence>
<dbReference type="NCBIfam" id="NF004825">
    <property type="entry name" value="PRK06181.1"/>
    <property type="match status" value="1"/>
</dbReference>
<keyword evidence="4" id="KW-0752">Steroid biosynthesis</keyword>